<reference evidence="5 6" key="1">
    <citation type="submission" date="2020-12" db="EMBL/GenBank/DDBJ databases">
        <authorList>
            <person name="Shan Y."/>
        </authorList>
    </citation>
    <scope>NUCLEOTIDE SEQUENCE [LARGE SCALE GENOMIC DNA]</scope>
    <source>
        <strain evidence="6">csc3.9</strain>
    </source>
</reference>
<proteinExistence type="inferred from homology"/>
<sequence length="90" mass="10170">MIDMSQKPIVNRHVRLQWEPSQSSYVLLYPEGMVKLNVSASEILRECNGEHTVADICHTLQSRYPEAGSLHQDVCDFFSGAGDKGWTDFV</sequence>
<dbReference type="GO" id="GO:0048038">
    <property type="term" value="F:quinone binding"/>
    <property type="evidence" value="ECO:0007669"/>
    <property type="project" value="InterPro"/>
</dbReference>
<dbReference type="InterPro" id="IPR041881">
    <property type="entry name" value="PqqD_sf"/>
</dbReference>
<keyword evidence="3 4" id="KW-0884">PQQ biosynthesis</keyword>
<evidence type="ECO:0000256" key="4">
    <source>
        <dbReference type="HAMAP-Rule" id="MF_00655"/>
    </source>
</evidence>
<comment type="subunit">
    <text evidence="2 4">Monomer. Interacts with PqqE.</text>
</comment>
<dbReference type="Pfam" id="PF05402">
    <property type="entry name" value="PqqD"/>
    <property type="match status" value="1"/>
</dbReference>
<evidence type="ECO:0000313" key="5">
    <source>
        <dbReference type="EMBL" id="QQD17887.1"/>
    </source>
</evidence>
<comment type="function">
    <text evidence="4">Functions as a PqqA binding protein and presents PqqA to PqqE, in the pyrroloquinoline quinone (PQQ) biosynthetic pathway.</text>
</comment>
<dbReference type="KEGG" id="snan:I6N98_16335"/>
<evidence type="ECO:0000313" key="6">
    <source>
        <dbReference type="Proteomes" id="UP000596063"/>
    </source>
</evidence>
<name>A0A7T4UPT9_9GAMM</name>
<dbReference type="NCBIfam" id="NF002535">
    <property type="entry name" value="PRK02079.1"/>
    <property type="match status" value="1"/>
</dbReference>
<evidence type="ECO:0000256" key="2">
    <source>
        <dbReference type="ARBA" id="ARBA00011741"/>
    </source>
</evidence>
<dbReference type="UniPathway" id="UPA00539"/>
<protein>
    <recommendedName>
        <fullName evidence="4">PqqA binding protein</fullName>
    </recommendedName>
    <alternativeName>
        <fullName evidence="4">Coenzyme PQQ synthesis protein D</fullName>
    </alternativeName>
    <alternativeName>
        <fullName evidence="4">Pyrroloquinoline quinone biosynthesis protein D</fullName>
    </alternativeName>
</protein>
<comment type="similarity">
    <text evidence="4">Belongs to the PqqD family.</text>
</comment>
<dbReference type="GO" id="GO:0018189">
    <property type="term" value="P:pyrroloquinoline quinone biosynthetic process"/>
    <property type="evidence" value="ECO:0007669"/>
    <property type="project" value="UniProtKB-UniRule"/>
</dbReference>
<evidence type="ECO:0000256" key="1">
    <source>
        <dbReference type="ARBA" id="ARBA00004886"/>
    </source>
</evidence>
<dbReference type="AlphaFoldDB" id="A0A7T4UPT9"/>
<comment type="pathway">
    <text evidence="1 4">Cofactor biosynthesis; pyrroloquinoline quinone biosynthesis.</text>
</comment>
<dbReference type="EMBL" id="CP066167">
    <property type="protein sequence ID" value="QQD17887.1"/>
    <property type="molecule type" value="Genomic_DNA"/>
</dbReference>
<accession>A0A7T4UPT9</accession>
<evidence type="ECO:0000256" key="3">
    <source>
        <dbReference type="ARBA" id="ARBA00022905"/>
    </source>
</evidence>
<gene>
    <name evidence="4 5" type="primary">pqqD</name>
    <name evidence="5" type="ORF">I6N98_16335</name>
</gene>
<dbReference type="HAMAP" id="MF_00655">
    <property type="entry name" value="PQQ_syn_PqqD"/>
    <property type="match status" value="1"/>
</dbReference>
<dbReference type="Gene3D" id="1.10.10.1150">
    <property type="entry name" value="Coenzyme PQQ synthesis protein D (PqqD)"/>
    <property type="match status" value="1"/>
</dbReference>
<dbReference type="NCBIfam" id="TIGR03859">
    <property type="entry name" value="PQQ_PqqD"/>
    <property type="match status" value="1"/>
</dbReference>
<keyword evidence="6" id="KW-1185">Reference proteome</keyword>
<organism evidence="5 6">
    <name type="scientific">Spongiibacter nanhainus</name>
    <dbReference type="NCBI Taxonomy" id="2794344"/>
    <lineage>
        <taxon>Bacteria</taxon>
        <taxon>Pseudomonadati</taxon>
        <taxon>Pseudomonadota</taxon>
        <taxon>Gammaproteobacteria</taxon>
        <taxon>Cellvibrionales</taxon>
        <taxon>Spongiibacteraceae</taxon>
        <taxon>Spongiibacter</taxon>
    </lineage>
</organism>
<dbReference type="Proteomes" id="UP000596063">
    <property type="component" value="Chromosome"/>
</dbReference>
<dbReference type="InterPro" id="IPR008792">
    <property type="entry name" value="PQQD"/>
</dbReference>
<dbReference type="RefSeq" id="WP_198569386.1">
    <property type="nucleotide sequence ID" value="NZ_CP066167.1"/>
</dbReference>
<dbReference type="InterPro" id="IPR022479">
    <property type="entry name" value="PqqD_bac"/>
</dbReference>